<evidence type="ECO:0000256" key="8">
    <source>
        <dbReference type="SAM" id="SignalP"/>
    </source>
</evidence>
<protein>
    <recommendedName>
        <fullName evidence="2">chitinase</fullName>
        <ecNumber evidence="2">3.2.1.14</ecNumber>
    </recommendedName>
</protein>
<evidence type="ECO:0000313" key="11">
    <source>
        <dbReference type="Proteomes" id="UP000269669"/>
    </source>
</evidence>
<accession>A0A3R9NV60</accession>
<dbReference type="InterPro" id="IPR017853">
    <property type="entry name" value="GH"/>
</dbReference>
<name>A0A3R9NV60_9BACT</name>
<dbReference type="EC" id="3.2.1.14" evidence="2"/>
<comment type="similarity">
    <text evidence="7">Belongs to the glycosyl hydrolase 18 family.</text>
</comment>
<gene>
    <name evidence="10" type="ORF">EDE15_3038</name>
</gene>
<keyword evidence="5 6" id="KW-0326">Glycosidase</keyword>
<dbReference type="InterPro" id="IPR001579">
    <property type="entry name" value="Glyco_hydro_18_chit_AS"/>
</dbReference>
<keyword evidence="4" id="KW-0624">Polysaccharide degradation</keyword>
<feature type="chain" id="PRO_5018529068" description="chitinase" evidence="8">
    <location>
        <begin position="26"/>
        <end position="389"/>
    </location>
</feature>
<comment type="caution">
    <text evidence="10">The sequence shown here is derived from an EMBL/GenBank/DDBJ whole genome shotgun (WGS) entry which is preliminary data.</text>
</comment>
<dbReference type="InterPro" id="IPR001223">
    <property type="entry name" value="Glyco_hydro18_cat"/>
</dbReference>
<dbReference type="Gene3D" id="3.20.20.80">
    <property type="entry name" value="Glycosidases"/>
    <property type="match status" value="1"/>
</dbReference>
<comment type="catalytic activity">
    <reaction evidence="1">
        <text>Random endo-hydrolysis of N-acetyl-beta-D-glucosaminide (1-&gt;4)-beta-linkages in chitin and chitodextrins.</text>
        <dbReference type="EC" id="3.2.1.14"/>
    </reaction>
</comment>
<dbReference type="SUPFAM" id="SSF51445">
    <property type="entry name" value="(Trans)glycosidases"/>
    <property type="match status" value="1"/>
</dbReference>
<keyword evidence="4" id="KW-0146">Chitin degradation</keyword>
<dbReference type="GO" id="GO:0008061">
    <property type="term" value="F:chitin binding"/>
    <property type="evidence" value="ECO:0007669"/>
    <property type="project" value="InterPro"/>
</dbReference>
<dbReference type="GO" id="GO:0006032">
    <property type="term" value="P:chitin catabolic process"/>
    <property type="evidence" value="ECO:0007669"/>
    <property type="project" value="UniProtKB-KW"/>
</dbReference>
<dbReference type="PROSITE" id="PS01095">
    <property type="entry name" value="GH18_1"/>
    <property type="match status" value="1"/>
</dbReference>
<dbReference type="PROSITE" id="PS51910">
    <property type="entry name" value="GH18_2"/>
    <property type="match status" value="1"/>
</dbReference>
<dbReference type="SUPFAM" id="SSF54556">
    <property type="entry name" value="Chitinase insertion domain"/>
    <property type="match status" value="1"/>
</dbReference>
<keyword evidence="3 6" id="KW-0378">Hydrolase</keyword>
<dbReference type="InterPro" id="IPR029070">
    <property type="entry name" value="Chitinase_insertion_sf"/>
</dbReference>
<dbReference type="SMART" id="SM00636">
    <property type="entry name" value="Glyco_18"/>
    <property type="match status" value="1"/>
</dbReference>
<dbReference type="GO" id="GO:0005975">
    <property type="term" value="P:carbohydrate metabolic process"/>
    <property type="evidence" value="ECO:0007669"/>
    <property type="project" value="InterPro"/>
</dbReference>
<dbReference type="Pfam" id="PF00704">
    <property type="entry name" value="Glyco_hydro_18"/>
    <property type="match status" value="1"/>
</dbReference>
<sequence>MHRNRLSIQRLLLICGLSCSPVLLAAAPAQTPKPVIVAYVFQRNDLIQPGQIAAQKLTRINYAFANLQGGRIINGFTNDDKNLAALVALKQENPSLTVLVSVGGWAWSGNFSDMAFTKKSRNLFIESVVEFVDHNHLDGLDIDWEYPGMVGAGNHFRPEDKQNYTLLLKELRHRFNQQEKKLHRQLYLTIATGASSDFLAHTEMGKAQKYVDTVNLMAYDYYEPSSDAIAAHHAPLFTNPADPKKISGNRSVQEFEQAGVPTAKIVLGVPFYGHVWGQVSDTDHGLFQAGKPVPNAFARYGNITTTMLNNGYTRYWDPVASVPYLYNPEKKIFVSYEDPESLALKSKYVVDHKLGGMMFWDYSGDPTGALLDAIDTGLKKTPYVHNGTK</sequence>
<evidence type="ECO:0000256" key="4">
    <source>
        <dbReference type="ARBA" id="ARBA00023024"/>
    </source>
</evidence>
<evidence type="ECO:0000256" key="2">
    <source>
        <dbReference type="ARBA" id="ARBA00012729"/>
    </source>
</evidence>
<evidence type="ECO:0000256" key="1">
    <source>
        <dbReference type="ARBA" id="ARBA00000822"/>
    </source>
</evidence>
<dbReference type="Proteomes" id="UP000269669">
    <property type="component" value="Unassembled WGS sequence"/>
</dbReference>
<dbReference type="AlphaFoldDB" id="A0A3R9NV60"/>
<organism evidence="10 11">
    <name type="scientific">Edaphobacter aggregans</name>
    <dbReference type="NCBI Taxonomy" id="570835"/>
    <lineage>
        <taxon>Bacteria</taxon>
        <taxon>Pseudomonadati</taxon>
        <taxon>Acidobacteriota</taxon>
        <taxon>Terriglobia</taxon>
        <taxon>Terriglobales</taxon>
        <taxon>Acidobacteriaceae</taxon>
        <taxon>Edaphobacter</taxon>
    </lineage>
</organism>
<keyword evidence="8" id="KW-0732">Signal</keyword>
<dbReference type="GO" id="GO:0008843">
    <property type="term" value="F:endochitinase activity"/>
    <property type="evidence" value="ECO:0007669"/>
    <property type="project" value="UniProtKB-EC"/>
</dbReference>
<evidence type="ECO:0000313" key="10">
    <source>
        <dbReference type="EMBL" id="RSL17503.1"/>
    </source>
</evidence>
<feature type="signal peptide" evidence="8">
    <location>
        <begin position="1"/>
        <end position="25"/>
    </location>
</feature>
<dbReference type="CDD" id="cd06548">
    <property type="entry name" value="GH18_chitinase"/>
    <property type="match status" value="1"/>
</dbReference>
<dbReference type="InterPro" id="IPR050314">
    <property type="entry name" value="Glycosyl_Hydrlase_18"/>
</dbReference>
<dbReference type="InterPro" id="IPR011583">
    <property type="entry name" value="Chitinase_II/V-like_cat"/>
</dbReference>
<evidence type="ECO:0000256" key="3">
    <source>
        <dbReference type="ARBA" id="ARBA00022801"/>
    </source>
</evidence>
<dbReference type="OrthoDB" id="9775889at2"/>
<evidence type="ECO:0000256" key="7">
    <source>
        <dbReference type="RuleBase" id="RU004453"/>
    </source>
</evidence>
<keyword evidence="4" id="KW-0119">Carbohydrate metabolism</keyword>
<keyword evidence="11" id="KW-1185">Reference proteome</keyword>
<proteinExistence type="inferred from homology"/>
<dbReference type="PANTHER" id="PTHR11177:SF317">
    <property type="entry name" value="CHITINASE 12-RELATED"/>
    <property type="match status" value="1"/>
</dbReference>
<reference evidence="10 11" key="1">
    <citation type="submission" date="2018-12" db="EMBL/GenBank/DDBJ databases">
        <title>Sequencing of bacterial isolates from soil warming experiment in Harvard Forest, Massachusetts, USA.</title>
        <authorList>
            <person name="Deangelis K."/>
        </authorList>
    </citation>
    <scope>NUCLEOTIDE SEQUENCE [LARGE SCALE GENOMIC DNA]</scope>
    <source>
        <strain evidence="10 11">EB153</strain>
    </source>
</reference>
<dbReference type="EMBL" id="RSDW01000001">
    <property type="protein sequence ID" value="RSL17503.1"/>
    <property type="molecule type" value="Genomic_DNA"/>
</dbReference>
<evidence type="ECO:0000259" key="9">
    <source>
        <dbReference type="PROSITE" id="PS51910"/>
    </source>
</evidence>
<evidence type="ECO:0000256" key="5">
    <source>
        <dbReference type="ARBA" id="ARBA00023295"/>
    </source>
</evidence>
<dbReference type="PANTHER" id="PTHR11177">
    <property type="entry name" value="CHITINASE"/>
    <property type="match status" value="1"/>
</dbReference>
<evidence type="ECO:0000256" key="6">
    <source>
        <dbReference type="RuleBase" id="RU000489"/>
    </source>
</evidence>
<dbReference type="Gene3D" id="3.10.50.10">
    <property type="match status" value="1"/>
</dbReference>
<feature type="domain" description="GH18" evidence="9">
    <location>
        <begin position="34"/>
        <end position="381"/>
    </location>
</feature>